<dbReference type="EMBL" id="CP070872">
    <property type="protein sequence ID" value="QSE76527.1"/>
    <property type="molecule type" value="Genomic_DNA"/>
</dbReference>
<feature type="transmembrane region" description="Helical" evidence="1">
    <location>
        <begin position="6"/>
        <end position="27"/>
    </location>
</feature>
<dbReference type="Proteomes" id="UP000663608">
    <property type="component" value="Chromosome"/>
</dbReference>
<sequence length="182" mass="20371">MKRTLIILDGLLLSLIVILGIALFFSVQNQRDERSITTTQRTSSQSSERALRIVADELVEGKFDSLAGLWKNEHLEANSAQEVVITGPLLTRDGASDELVFREKNSDTGLIRLGLKEKEEVIIAIYPRGSAIPVRTAQGEVDYTGESDPTDMEQDRLIVGQGYLNAQQTEQKVFYRQMEETI</sequence>
<proteinExistence type="predicted"/>
<keyword evidence="1" id="KW-0472">Membrane</keyword>
<evidence type="ECO:0000313" key="3">
    <source>
        <dbReference type="Proteomes" id="UP000663608"/>
    </source>
</evidence>
<evidence type="ECO:0000256" key="1">
    <source>
        <dbReference type="SAM" id="Phobius"/>
    </source>
</evidence>
<name>A0AA45QR70_9LACT</name>
<gene>
    <name evidence="2" type="ORF">JW886_08700</name>
</gene>
<keyword evidence="3" id="KW-1185">Reference proteome</keyword>
<evidence type="ECO:0000313" key="2">
    <source>
        <dbReference type="EMBL" id="QSE76527.1"/>
    </source>
</evidence>
<dbReference type="RefSeq" id="WP_200407447.1">
    <property type="nucleotide sequence ID" value="NZ_BNDT01000004.1"/>
</dbReference>
<organism evidence="2 3">
    <name type="scientific">Lactococcus taiwanensis</name>
    <dbReference type="NCBI Taxonomy" id="1151742"/>
    <lineage>
        <taxon>Bacteria</taxon>
        <taxon>Bacillati</taxon>
        <taxon>Bacillota</taxon>
        <taxon>Bacilli</taxon>
        <taxon>Lactobacillales</taxon>
        <taxon>Streptococcaceae</taxon>
        <taxon>Lactococcus</taxon>
    </lineage>
</organism>
<accession>A0AA45QR70</accession>
<reference evidence="2 3" key="1">
    <citation type="submission" date="2021-02" db="EMBL/GenBank/DDBJ databases">
        <title>Complete genome sequence of Lactococcus lactis strain K_LL004.</title>
        <authorList>
            <person name="Kim H.B."/>
        </authorList>
    </citation>
    <scope>NUCLEOTIDE SEQUENCE [LARGE SCALE GENOMIC DNA]</scope>
    <source>
        <strain evidence="2 3">K_LL004</strain>
    </source>
</reference>
<keyword evidence="1" id="KW-0812">Transmembrane</keyword>
<keyword evidence="1" id="KW-1133">Transmembrane helix</keyword>
<dbReference type="KEGG" id="lti:JW886_08700"/>
<dbReference type="AlphaFoldDB" id="A0AA45QR70"/>
<protein>
    <submittedName>
        <fullName evidence="2">Uncharacterized protein</fullName>
    </submittedName>
</protein>